<dbReference type="InterPro" id="IPR044534">
    <property type="entry name" value="TTL1-4"/>
</dbReference>
<dbReference type="SMART" id="SM00028">
    <property type="entry name" value="TPR"/>
    <property type="match status" value="2"/>
</dbReference>
<evidence type="ECO:0000256" key="1">
    <source>
        <dbReference type="PROSITE-ProRule" id="PRU00339"/>
    </source>
</evidence>
<dbReference type="InterPro" id="IPR036249">
    <property type="entry name" value="Thioredoxin-like_sf"/>
</dbReference>
<feature type="repeat" description="TPR" evidence="1">
    <location>
        <begin position="90"/>
        <end position="123"/>
    </location>
</feature>
<evidence type="ECO:0000313" key="3">
    <source>
        <dbReference type="Proteomes" id="UP001237642"/>
    </source>
</evidence>
<dbReference type="SUPFAM" id="SSF48452">
    <property type="entry name" value="TPR-like"/>
    <property type="match status" value="1"/>
</dbReference>
<keyword evidence="1" id="KW-0802">TPR repeat</keyword>
<name>A0AAD8HYY5_9APIA</name>
<comment type="caution">
    <text evidence="2">The sequence shown here is derived from an EMBL/GenBank/DDBJ whole genome shotgun (WGS) entry which is preliminary data.</text>
</comment>
<dbReference type="SUPFAM" id="SSF52833">
    <property type="entry name" value="Thioredoxin-like"/>
    <property type="match status" value="1"/>
</dbReference>
<dbReference type="CDD" id="cd02947">
    <property type="entry name" value="TRX_family"/>
    <property type="match status" value="1"/>
</dbReference>
<reference evidence="2" key="2">
    <citation type="submission" date="2023-05" db="EMBL/GenBank/DDBJ databases">
        <authorList>
            <person name="Schelkunov M.I."/>
        </authorList>
    </citation>
    <scope>NUCLEOTIDE SEQUENCE</scope>
    <source>
        <strain evidence="2">Hsosn_3</strain>
        <tissue evidence="2">Leaf</tissue>
    </source>
</reference>
<dbReference type="EMBL" id="JAUIZM010000007">
    <property type="protein sequence ID" value="KAK1375404.1"/>
    <property type="molecule type" value="Genomic_DNA"/>
</dbReference>
<dbReference type="InterPro" id="IPR011990">
    <property type="entry name" value="TPR-like_helical_dom_sf"/>
</dbReference>
<protein>
    <submittedName>
        <fullName evidence="2">Uncharacterized protein</fullName>
    </submittedName>
</protein>
<reference evidence="2" key="1">
    <citation type="submission" date="2023-02" db="EMBL/GenBank/DDBJ databases">
        <title>Genome of toxic invasive species Heracleum sosnowskyi carries increased number of genes despite the absence of recent whole-genome duplications.</title>
        <authorList>
            <person name="Schelkunov M."/>
            <person name="Shtratnikova V."/>
            <person name="Makarenko M."/>
            <person name="Klepikova A."/>
            <person name="Omelchenko D."/>
            <person name="Novikova G."/>
            <person name="Obukhova E."/>
            <person name="Bogdanov V."/>
            <person name="Penin A."/>
            <person name="Logacheva M."/>
        </authorList>
    </citation>
    <scope>NUCLEOTIDE SEQUENCE</scope>
    <source>
        <strain evidence="2">Hsosn_3</strain>
        <tissue evidence="2">Leaf</tissue>
    </source>
</reference>
<evidence type="ECO:0000313" key="2">
    <source>
        <dbReference type="EMBL" id="KAK1375404.1"/>
    </source>
</evidence>
<dbReference type="Proteomes" id="UP001237642">
    <property type="component" value="Unassembled WGS sequence"/>
</dbReference>
<dbReference type="InterPro" id="IPR019734">
    <property type="entry name" value="TPR_rpt"/>
</dbReference>
<keyword evidence="3" id="KW-1185">Reference proteome</keyword>
<dbReference type="AlphaFoldDB" id="A0AAD8HYY5"/>
<accession>A0AAD8HYY5</accession>
<dbReference type="PROSITE" id="PS50005">
    <property type="entry name" value="TPR"/>
    <property type="match status" value="1"/>
</dbReference>
<dbReference type="Gene3D" id="1.25.40.10">
    <property type="entry name" value="Tetratricopeptide repeat domain"/>
    <property type="match status" value="1"/>
</dbReference>
<dbReference type="PANTHER" id="PTHR46050">
    <property type="entry name" value="TPR REPEAT-CONTAINING THIOREDOXIN"/>
    <property type="match status" value="1"/>
</dbReference>
<dbReference type="GO" id="GO:0005737">
    <property type="term" value="C:cytoplasm"/>
    <property type="evidence" value="ECO:0007669"/>
    <property type="project" value="TreeGrafter"/>
</dbReference>
<dbReference type="Gene3D" id="3.40.30.10">
    <property type="entry name" value="Glutaredoxin"/>
    <property type="match status" value="1"/>
</dbReference>
<sequence length="312" mass="35336">MVIKDNPANDLERNLASQVNSPTGFLHRVPSYGSEVDWMEPSLPLCNASLLKPFGSDRRSIFCFLNQHGSMRKLFSNSVQKKGENMKVLIDLLTTRAQVYMAARRFEEAVAAAQCAAKLDPTEEAKATTEGSGFGISSIRRQPARLRRADCFSKLERWDASVRDYEILMKENPKYKDVEKALYVAQAHAQKQPSEDMKTLKNNASSNLVMISSKEHFRRFVIAPGMSVVLFCNKSSHVRLFQLMEQVCLRFSYVNFLKVEIEDNPYIMQLEDVNSVPASKIYKNGSTIKEISGENFESLESSVKMISCTLYN</sequence>
<organism evidence="2 3">
    <name type="scientific">Heracleum sosnowskyi</name>
    <dbReference type="NCBI Taxonomy" id="360622"/>
    <lineage>
        <taxon>Eukaryota</taxon>
        <taxon>Viridiplantae</taxon>
        <taxon>Streptophyta</taxon>
        <taxon>Embryophyta</taxon>
        <taxon>Tracheophyta</taxon>
        <taxon>Spermatophyta</taxon>
        <taxon>Magnoliopsida</taxon>
        <taxon>eudicotyledons</taxon>
        <taxon>Gunneridae</taxon>
        <taxon>Pentapetalae</taxon>
        <taxon>asterids</taxon>
        <taxon>campanulids</taxon>
        <taxon>Apiales</taxon>
        <taxon>Apiaceae</taxon>
        <taxon>Apioideae</taxon>
        <taxon>apioid superclade</taxon>
        <taxon>Tordylieae</taxon>
        <taxon>Tordyliinae</taxon>
        <taxon>Heracleum</taxon>
    </lineage>
</organism>
<proteinExistence type="predicted"/>
<gene>
    <name evidence="2" type="ORF">POM88_031597</name>
</gene>
<dbReference type="PANTHER" id="PTHR46050:SF18">
    <property type="entry name" value="TETRATRICOPEPTIDE REPEAT (TPR)-LIKE SUPERFAMILY PROTEIN"/>
    <property type="match status" value="1"/>
</dbReference>